<evidence type="ECO:0000313" key="3">
    <source>
        <dbReference type="Proteomes" id="UP000198287"/>
    </source>
</evidence>
<organism evidence="2 3">
    <name type="scientific">Folsomia candida</name>
    <name type="common">Springtail</name>
    <dbReference type="NCBI Taxonomy" id="158441"/>
    <lineage>
        <taxon>Eukaryota</taxon>
        <taxon>Metazoa</taxon>
        <taxon>Ecdysozoa</taxon>
        <taxon>Arthropoda</taxon>
        <taxon>Hexapoda</taxon>
        <taxon>Collembola</taxon>
        <taxon>Entomobryomorpha</taxon>
        <taxon>Isotomoidea</taxon>
        <taxon>Isotomidae</taxon>
        <taxon>Proisotominae</taxon>
        <taxon>Folsomia</taxon>
    </lineage>
</organism>
<reference evidence="2 3" key="1">
    <citation type="submission" date="2015-12" db="EMBL/GenBank/DDBJ databases">
        <title>The genome of Folsomia candida.</title>
        <authorList>
            <person name="Faddeeva A."/>
            <person name="Derks M.F."/>
            <person name="Anvar Y."/>
            <person name="Smit S."/>
            <person name="Van Straalen N."/>
            <person name="Roelofs D."/>
        </authorList>
    </citation>
    <scope>NUCLEOTIDE SEQUENCE [LARGE SCALE GENOMIC DNA]</scope>
    <source>
        <strain evidence="2 3">VU population</strain>
        <tissue evidence="2">Whole body</tissue>
    </source>
</reference>
<keyword evidence="1" id="KW-0812">Transmembrane</keyword>
<keyword evidence="1" id="KW-0472">Membrane</keyword>
<evidence type="ECO:0000256" key="1">
    <source>
        <dbReference type="SAM" id="Phobius"/>
    </source>
</evidence>
<dbReference type="Proteomes" id="UP000198287">
    <property type="component" value="Unassembled WGS sequence"/>
</dbReference>
<comment type="caution">
    <text evidence="2">The sequence shown here is derived from an EMBL/GenBank/DDBJ whole genome shotgun (WGS) entry which is preliminary data.</text>
</comment>
<proteinExistence type="predicted"/>
<evidence type="ECO:0000313" key="2">
    <source>
        <dbReference type="EMBL" id="OXA38726.1"/>
    </source>
</evidence>
<feature type="transmembrane region" description="Helical" evidence="1">
    <location>
        <begin position="21"/>
        <end position="48"/>
    </location>
</feature>
<accession>A0A226D398</accession>
<protein>
    <submittedName>
        <fullName evidence="2">Uncharacterized protein</fullName>
    </submittedName>
</protein>
<keyword evidence="3" id="KW-1185">Reference proteome</keyword>
<keyword evidence="1" id="KW-1133">Transmembrane helix</keyword>
<dbReference type="EMBL" id="LNIX01000044">
    <property type="protein sequence ID" value="OXA38726.1"/>
    <property type="molecule type" value="Genomic_DNA"/>
</dbReference>
<name>A0A226D398_FOLCA</name>
<dbReference type="AlphaFoldDB" id="A0A226D398"/>
<gene>
    <name evidence="2" type="ORF">Fcan01_26547</name>
</gene>
<sequence>MMHNQPISKHRRYPIWYRNRNGLMFTIVALTFLSFIITVPIVLVLPVLDSLNFVLSQPSQTPPMIFTISDLLFRIMIWTSTLAEMSTTVGLAQMTYIMFSLLSHLKSYQPNWRIVARTMPNNNKCKEELRFRGLSNLELYTVLMVQFRLFSQILARKFCMAVGMEKEKSPIATSDGIVDRTLFPIQRETYSVHINGVLNYTVSAIMLLGF</sequence>